<dbReference type="RefSeq" id="WP_286678636.1">
    <property type="nucleotide sequence ID" value="NZ_MNXI01000094.1"/>
</dbReference>
<evidence type="ECO:0000256" key="9">
    <source>
        <dbReference type="ARBA" id="ARBA00022989"/>
    </source>
</evidence>
<keyword evidence="5" id="KW-0349">Heme</keyword>
<dbReference type="InterPro" id="IPR036280">
    <property type="entry name" value="Multihaem_cyt_sf"/>
</dbReference>
<keyword evidence="4" id="KW-1003">Cell membrane</keyword>
<keyword evidence="11 12" id="KW-0472">Membrane</keyword>
<accession>A0A2M7T6D1</accession>
<evidence type="ECO:0000256" key="5">
    <source>
        <dbReference type="ARBA" id="ARBA00022617"/>
    </source>
</evidence>
<evidence type="ECO:0000259" key="13">
    <source>
        <dbReference type="Pfam" id="PF03264"/>
    </source>
</evidence>
<dbReference type="Gene3D" id="1.10.3820.10">
    <property type="entry name" value="Di-heme elbow motif domain"/>
    <property type="match status" value="1"/>
</dbReference>
<dbReference type="Pfam" id="PF03264">
    <property type="entry name" value="Cytochrom_NNT"/>
    <property type="match status" value="1"/>
</dbReference>
<feature type="transmembrane region" description="Helical" evidence="12">
    <location>
        <begin position="21"/>
        <end position="37"/>
    </location>
</feature>
<sequence>MNSLLEKVRNFYENNPKRVRLALIALVAVGVFSYAALEFTSQPGFCYNCHEMHPAWNNWKSSVHAEVTCNSCHIKPGFFNLVFHKMASYKEIIAHFTVQNKPNPPAIHASELEPENGACEQCHSMNRQFSFSGDLKVPHELHIKKGLTCPTCHSRVVHGDPDQRKPKMEVCLTCHDGKKAPDECGTCHTKKAVPESHKQANWFQVHGRMSKVINCGKCHNWRPDWCMQCHKKKPQSHLTMWRTNHGQRAKADRKGCNACHKTEFCLRCHGIQP</sequence>
<keyword evidence="3" id="KW-0813">Transport</keyword>
<gene>
    <name evidence="14" type="ORF">COY37_10250</name>
</gene>
<dbReference type="PANTHER" id="PTHR30333">
    <property type="entry name" value="CYTOCHROME C-TYPE PROTEIN"/>
    <property type="match status" value="1"/>
</dbReference>
<organism evidence="14 15">
    <name type="scientific">Candidatus Aquicultor secundus</name>
    <dbReference type="NCBI Taxonomy" id="1973895"/>
    <lineage>
        <taxon>Bacteria</taxon>
        <taxon>Bacillati</taxon>
        <taxon>Actinomycetota</taxon>
        <taxon>Candidatus Aquicultoria</taxon>
        <taxon>Candidatus Aquicultorales</taxon>
        <taxon>Candidatus Aquicultoraceae</taxon>
        <taxon>Candidatus Aquicultor</taxon>
    </lineage>
</organism>
<dbReference type="SUPFAM" id="SSF48695">
    <property type="entry name" value="Multiheme cytochromes"/>
    <property type="match status" value="1"/>
</dbReference>
<dbReference type="InterPro" id="IPR005126">
    <property type="entry name" value="NapC/NirT_cyt_c_N"/>
</dbReference>
<reference evidence="15" key="1">
    <citation type="submission" date="2017-09" db="EMBL/GenBank/DDBJ databases">
        <title>Depth-based differentiation of microbial function through sediment-hosted aquifers and enrichment of novel symbionts in the deep terrestrial subsurface.</title>
        <authorList>
            <person name="Probst A.J."/>
            <person name="Ladd B."/>
            <person name="Jarett J.K."/>
            <person name="Geller-Mcgrath D.E."/>
            <person name="Sieber C.M.K."/>
            <person name="Emerson J.B."/>
            <person name="Anantharaman K."/>
            <person name="Thomas B.C."/>
            <person name="Malmstrom R."/>
            <person name="Stieglmeier M."/>
            <person name="Klingl A."/>
            <person name="Woyke T."/>
            <person name="Ryan C.M."/>
            <person name="Banfield J.F."/>
        </authorList>
    </citation>
    <scope>NUCLEOTIDE SEQUENCE [LARGE SCALE GENOMIC DNA]</scope>
</reference>
<protein>
    <recommendedName>
        <fullName evidence="13">NapC/NirT cytochrome c N-terminal domain-containing protein</fullName>
    </recommendedName>
</protein>
<evidence type="ECO:0000256" key="4">
    <source>
        <dbReference type="ARBA" id="ARBA00022475"/>
    </source>
</evidence>
<dbReference type="InterPro" id="IPR038266">
    <property type="entry name" value="NapC/NirT_cytc_sf"/>
</dbReference>
<evidence type="ECO:0000313" key="15">
    <source>
        <dbReference type="Proteomes" id="UP000230956"/>
    </source>
</evidence>
<dbReference type="GO" id="GO:0009061">
    <property type="term" value="P:anaerobic respiration"/>
    <property type="evidence" value="ECO:0007669"/>
    <property type="project" value="TreeGrafter"/>
</dbReference>
<dbReference type="EMBL" id="PFNG01000238">
    <property type="protein sequence ID" value="PIZ35471.1"/>
    <property type="molecule type" value="Genomic_DNA"/>
</dbReference>
<dbReference type="GO" id="GO:0005886">
    <property type="term" value="C:plasma membrane"/>
    <property type="evidence" value="ECO:0007669"/>
    <property type="project" value="UniProtKB-SubCell"/>
</dbReference>
<name>A0A2M7T6D1_9ACTN</name>
<keyword evidence="8" id="KW-0249">Electron transport</keyword>
<keyword evidence="6 12" id="KW-0812">Transmembrane</keyword>
<keyword evidence="9 12" id="KW-1133">Transmembrane helix</keyword>
<dbReference type="InterPro" id="IPR051174">
    <property type="entry name" value="Cytochrome_c-type_ET"/>
</dbReference>
<keyword evidence="10" id="KW-0408">Iron</keyword>
<dbReference type="Proteomes" id="UP000230956">
    <property type="component" value="Unassembled WGS sequence"/>
</dbReference>
<comment type="similarity">
    <text evidence="2">Belongs to the NapC/NirT/NrfH family.</text>
</comment>
<evidence type="ECO:0000256" key="10">
    <source>
        <dbReference type="ARBA" id="ARBA00023004"/>
    </source>
</evidence>
<dbReference type="GO" id="GO:0046872">
    <property type="term" value="F:metal ion binding"/>
    <property type="evidence" value="ECO:0007669"/>
    <property type="project" value="UniProtKB-KW"/>
</dbReference>
<evidence type="ECO:0000256" key="1">
    <source>
        <dbReference type="ARBA" id="ARBA00004236"/>
    </source>
</evidence>
<dbReference type="AlphaFoldDB" id="A0A2M7T6D1"/>
<comment type="subcellular location">
    <subcellularLocation>
        <location evidence="1">Cell membrane</location>
    </subcellularLocation>
</comment>
<evidence type="ECO:0000256" key="12">
    <source>
        <dbReference type="SAM" id="Phobius"/>
    </source>
</evidence>
<dbReference type="PANTHER" id="PTHR30333:SF1">
    <property type="entry name" value="CYTOCHROME C-TYPE PROTEIN NAPC"/>
    <property type="match status" value="1"/>
</dbReference>
<feature type="domain" description="NapC/NirT cytochrome c N-terminal" evidence="13">
    <location>
        <begin position="23"/>
        <end position="162"/>
    </location>
</feature>
<evidence type="ECO:0000256" key="11">
    <source>
        <dbReference type="ARBA" id="ARBA00023136"/>
    </source>
</evidence>
<evidence type="ECO:0000256" key="2">
    <source>
        <dbReference type="ARBA" id="ARBA00007395"/>
    </source>
</evidence>
<evidence type="ECO:0000256" key="3">
    <source>
        <dbReference type="ARBA" id="ARBA00022448"/>
    </source>
</evidence>
<evidence type="ECO:0000256" key="6">
    <source>
        <dbReference type="ARBA" id="ARBA00022692"/>
    </source>
</evidence>
<evidence type="ECO:0000256" key="8">
    <source>
        <dbReference type="ARBA" id="ARBA00022982"/>
    </source>
</evidence>
<comment type="caution">
    <text evidence="14">The sequence shown here is derived from an EMBL/GenBank/DDBJ whole genome shotgun (WGS) entry which is preliminary data.</text>
</comment>
<dbReference type="GO" id="GO:0009055">
    <property type="term" value="F:electron transfer activity"/>
    <property type="evidence" value="ECO:0007669"/>
    <property type="project" value="TreeGrafter"/>
</dbReference>
<evidence type="ECO:0000256" key="7">
    <source>
        <dbReference type="ARBA" id="ARBA00022723"/>
    </source>
</evidence>
<proteinExistence type="inferred from homology"/>
<evidence type="ECO:0000313" key="14">
    <source>
        <dbReference type="EMBL" id="PIZ35471.1"/>
    </source>
</evidence>
<keyword evidence="7" id="KW-0479">Metal-binding</keyword>